<evidence type="ECO:0000256" key="8">
    <source>
        <dbReference type="ARBA" id="ARBA00023034"/>
    </source>
</evidence>
<dbReference type="OrthoDB" id="9446342at2759"/>
<dbReference type="GO" id="GO:0016192">
    <property type="term" value="P:vesicle-mediated transport"/>
    <property type="evidence" value="ECO:0007669"/>
    <property type="project" value="TreeGrafter"/>
</dbReference>
<evidence type="ECO:0000256" key="4">
    <source>
        <dbReference type="ARBA" id="ARBA00005593"/>
    </source>
</evidence>
<dbReference type="Gene3D" id="1.10.405.10">
    <property type="entry name" value="Guanine Nucleotide Dissociation Inhibitor, domain 1"/>
    <property type="match status" value="1"/>
</dbReference>
<proteinExistence type="inferred from homology"/>
<sequence length="77" mass="8886">MLLYTEVTRYLDFKVIEGSFVYKGGKIYKVPSTEAEALASRVDPKRTTMRDIYKKFDLGQDVIDFTGHALALYRTDE</sequence>
<gene>
    <name evidence="10" type="primary">GDI1</name>
    <name evidence="10" type="ORF">L345_16027</name>
</gene>
<dbReference type="EMBL" id="AZIM01006978">
    <property type="protein sequence ID" value="ETE58253.1"/>
    <property type="molecule type" value="Genomic_DNA"/>
</dbReference>
<feature type="non-terminal residue" evidence="10">
    <location>
        <position position="77"/>
    </location>
</feature>
<evidence type="ECO:0000256" key="1">
    <source>
        <dbReference type="ARBA" id="ARBA00004496"/>
    </source>
</evidence>
<dbReference type="Proteomes" id="UP000018936">
    <property type="component" value="Unassembled WGS sequence"/>
</dbReference>
<dbReference type="GO" id="GO:0001716">
    <property type="term" value="F:L-amino-acid oxidase activity"/>
    <property type="evidence" value="ECO:0007669"/>
    <property type="project" value="UniProtKB-EC"/>
</dbReference>
<keyword evidence="7" id="KW-0963">Cytoplasm</keyword>
<comment type="subcellular location">
    <subcellularLocation>
        <location evidence="1">Cytoplasm</location>
    </subcellularLocation>
    <subcellularLocation>
        <location evidence="2">Golgi apparatus</location>
    </subcellularLocation>
</comment>
<keyword evidence="11" id="KW-1185">Reference proteome</keyword>
<evidence type="ECO:0000256" key="6">
    <source>
        <dbReference type="ARBA" id="ARBA00022468"/>
    </source>
</evidence>
<dbReference type="EC" id="1.4.3.2" evidence="5"/>
<evidence type="ECO:0000256" key="2">
    <source>
        <dbReference type="ARBA" id="ARBA00004555"/>
    </source>
</evidence>
<dbReference type="PANTHER" id="PTHR11787:SF1">
    <property type="entry name" value="RAB GDP DISSOCIATION INHIBITOR BETA"/>
    <property type="match status" value="1"/>
</dbReference>
<evidence type="ECO:0000256" key="7">
    <source>
        <dbReference type="ARBA" id="ARBA00022490"/>
    </source>
</evidence>
<keyword evidence="6" id="KW-0343">GTPase activation</keyword>
<evidence type="ECO:0000313" key="10">
    <source>
        <dbReference type="EMBL" id="ETE58253.1"/>
    </source>
</evidence>
<dbReference type="AlphaFoldDB" id="V8N9B2"/>
<dbReference type="InterPro" id="IPR018203">
    <property type="entry name" value="GDP_dissociation_inhibitor"/>
</dbReference>
<dbReference type="GO" id="GO:0007264">
    <property type="term" value="P:small GTPase-mediated signal transduction"/>
    <property type="evidence" value="ECO:0007669"/>
    <property type="project" value="InterPro"/>
</dbReference>
<evidence type="ECO:0000256" key="3">
    <source>
        <dbReference type="ARBA" id="ARBA00005465"/>
    </source>
</evidence>
<dbReference type="SUPFAM" id="SSF51905">
    <property type="entry name" value="FAD/NAD(P)-binding domain"/>
    <property type="match status" value="1"/>
</dbReference>
<comment type="similarity">
    <text evidence="3">Belongs to the flavin monoamine oxidase family. FIG1 subfamily.</text>
</comment>
<dbReference type="GO" id="GO:0005794">
    <property type="term" value="C:Golgi apparatus"/>
    <property type="evidence" value="ECO:0007669"/>
    <property type="project" value="UniProtKB-SubCell"/>
</dbReference>
<comment type="similarity">
    <text evidence="4">Belongs to the Rab GDI family.</text>
</comment>
<comment type="caution">
    <text evidence="10">The sequence shown here is derived from an EMBL/GenBank/DDBJ whole genome shotgun (WGS) entry which is preliminary data.</text>
</comment>
<dbReference type="Gene3D" id="3.30.519.10">
    <property type="entry name" value="Guanine Nucleotide Dissociation Inhibitor, domain 2"/>
    <property type="match status" value="1"/>
</dbReference>
<dbReference type="PANTHER" id="PTHR11787">
    <property type="entry name" value="RAB GDP-DISSOCIATION INHIBITOR"/>
    <property type="match status" value="1"/>
</dbReference>
<keyword evidence="8" id="KW-0333">Golgi apparatus</keyword>
<name>V8N9B2_OPHHA</name>
<reference evidence="10 11" key="1">
    <citation type="journal article" date="2013" name="Proc. Natl. Acad. Sci. U.S.A.">
        <title>The king cobra genome reveals dynamic gene evolution and adaptation in the snake venom system.</title>
        <authorList>
            <person name="Vonk F.J."/>
            <person name="Casewell N.R."/>
            <person name="Henkel C.V."/>
            <person name="Heimberg A.M."/>
            <person name="Jansen H.J."/>
            <person name="McCleary R.J."/>
            <person name="Kerkkamp H.M."/>
            <person name="Vos R.A."/>
            <person name="Guerreiro I."/>
            <person name="Calvete J.J."/>
            <person name="Wuster W."/>
            <person name="Woods A.E."/>
            <person name="Logan J.M."/>
            <person name="Harrison R.A."/>
            <person name="Castoe T.A."/>
            <person name="de Koning A.P."/>
            <person name="Pollock D.D."/>
            <person name="Yandell M."/>
            <person name="Calderon D."/>
            <person name="Renjifo C."/>
            <person name="Currier R.B."/>
            <person name="Salgado D."/>
            <person name="Pla D."/>
            <person name="Sanz L."/>
            <person name="Hyder A.S."/>
            <person name="Ribeiro J.M."/>
            <person name="Arntzen J.W."/>
            <person name="van den Thillart G.E."/>
            <person name="Boetzer M."/>
            <person name="Pirovano W."/>
            <person name="Dirks R.P."/>
            <person name="Spaink H.P."/>
            <person name="Duboule D."/>
            <person name="McGlinn E."/>
            <person name="Kini R.M."/>
            <person name="Richardson M.K."/>
        </authorList>
    </citation>
    <scope>NUCLEOTIDE SEQUENCE</scope>
    <source>
        <tissue evidence="10">Blood</tissue>
    </source>
</reference>
<dbReference type="GO" id="GO:0005096">
    <property type="term" value="F:GTPase activator activity"/>
    <property type="evidence" value="ECO:0007669"/>
    <property type="project" value="UniProtKB-KW"/>
</dbReference>
<dbReference type="Pfam" id="PF00996">
    <property type="entry name" value="GDI"/>
    <property type="match status" value="2"/>
</dbReference>
<accession>V8N9B2</accession>
<dbReference type="GO" id="GO:0005093">
    <property type="term" value="F:Rab GDP-dissociation inhibitor activity"/>
    <property type="evidence" value="ECO:0007669"/>
    <property type="project" value="TreeGrafter"/>
</dbReference>
<keyword evidence="9" id="KW-0325">Glycoprotein</keyword>
<dbReference type="InterPro" id="IPR036188">
    <property type="entry name" value="FAD/NAD-bd_sf"/>
</dbReference>
<evidence type="ECO:0000256" key="9">
    <source>
        <dbReference type="ARBA" id="ARBA00023180"/>
    </source>
</evidence>
<evidence type="ECO:0000256" key="5">
    <source>
        <dbReference type="ARBA" id="ARBA00012806"/>
    </source>
</evidence>
<protein>
    <recommendedName>
        <fullName evidence="5">L-amino-acid oxidase</fullName>
        <ecNumber evidence="5">1.4.3.2</ecNumber>
    </recommendedName>
</protein>
<evidence type="ECO:0000313" key="11">
    <source>
        <dbReference type="Proteomes" id="UP000018936"/>
    </source>
</evidence>
<organism evidence="10 11">
    <name type="scientific">Ophiophagus hannah</name>
    <name type="common">King cobra</name>
    <name type="synonym">Naja hannah</name>
    <dbReference type="NCBI Taxonomy" id="8665"/>
    <lineage>
        <taxon>Eukaryota</taxon>
        <taxon>Metazoa</taxon>
        <taxon>Chordata</taxon>
        <taxon>Craniata</taxon>
        <taxon>Vertebrata</taxon>
        <taxon>Euteleostomi</taxon>
        <taxon>Lepidosauria</taxon>
        <taxon>Squamata</taxon>
        <taxon>Bifurcata</taxon>
        <taxon>Unidentata</taxon>
        <taxon>Episquamata</taxon>
        <taxon>Toxicofera</taxon>
        <taxon>Serpentes</taxon>
        <taxon>Colubroidea</taxon>
        <taxon>Elapidae</taxon>
        <taxon>Elapinae</taxon>
        <taxon>Ophiophagus</taxon>
    </lineage>
</organism>